<evidence type="ECO:0000256" key="9">
    <source>
        <dbReference type="ARBA" id="ARBA00022755"/>
    </source>
</evidence>
<dbReference type="PANTHER" id="PTHR10520">
    <property type="entry name" value="TRIFUNCTIONAL PURINE BIOSYNTHETIC PROTEIN ADENOSINE-3-RELATED"/>
    <property type="match status" value="1"/>
</dbReference>
<dbReference type="InterPro" id="IPR036921">
    <property type="entry name" value="PurM-like_N_sf"/>
</dbReference>
<dbReference type="NCBIfam" id="TIGR00878">
    <property type="entry name" value="purM"/>
    <property type="match status" value="1"/>
</dbReference>
<evidence type="ECO:0000256" key="3">
    <source>
        <dbReference type="ARBA" id="ARBA00010280"/>
    </source>
</evidence>
<dbReference type="GO" id="GO:0006189">
    <property type="term" value="P:'de novo' IMP biosynthetic process"/>
    <property type="evidence" value="ECO:0007669"/>
    <property type="project" value="UniProtKB-UniRule"/>
</dbReference>
<dbReference type="Gene3D" id="3.90.650.10">
    <property type="entry name" value="PurM-like C-terminal domain"/>
    <property type="match status" value="1"/>
</dbReference>
<evidence type="ECO:0000256" key="10">
    <source>
        <dbReference type="ARBA" id="ARBA00022840"/>
    </source>
</evidence>
<dbReference type="RefSeq" id="WP_282838998.1">
    <property type="nucleotide sequence ID" value="NZ_JASCXW010000006.1"/>
</dbReference>
<dbReference type="InterPro" id="IPR036676">
    <property type="entry name" value="PurM-like_C_sf"/>
</dbReference>
<evidence type="ECO:0000256" key="12">
    <source>
        <dbReference type="ARBA" id="ARBA00032931"/>
    </source>
</evidence>
<dbReference type="GO" id="GO:0005524">
    <property type="term" value="F:ATP binding"/>
    <property type="evidence" value="ECO:0007669"/>
    <property type="project" value="UniProtKB-KW"/>
</dbReference>
<evidence type="ECO:0000256" key="14">
    <source>
        <dbReference type="ARBA" id="ARBA00049057"/>
    </source>
</evidence>
<proteinExistence type="inferred from homology"/>
<sequence>MSKTYKASGVDVNRGYEAVQRIKPYAKDTNRLGVMSNIGAFAGLFNLGKLNYKEPVLVSGTDGVGTKLLLAKQFNQHDTVGQDLVAMCVNDIVVMGATPLFFLDYIAVGAIDPNHIEEIIKGIHKGCKLSECALIGGETAEMPDMYKDGHYDLAGFAVGVVEKENIITGENIQESDVLIGLPSSGLHSNGFSLVRKILYKDQTVEIDDALKKELLTPTKIYVKPILEVIKSIQVQGLVHITGGGFDENIPRVLHHELGVTIQIKDIPKPKIFDKIQLLGNLDIREMYEVFNMGVGMVIFVRKQDALKTLEILRQSGEKPFIMGHVTNKKGIDFIW</sequence>
<comment type="similarity">
    <text evidence="3 15">Belongs to the AIR synthase family.</text>
</comment>
<dbReference type="InterPro" id="IPR010918">
    <property type="entry name" value="PurM-like_C_dom"/>
</dbReference>
<dbReference type="Proteomes" id="UP001431532">
    <property type="component" value="Unassembled WGS sequence"/>
</dbReference>
<dbReference type="EC" id="6.3.3.1" evidence="4 15"/>
<evidence type="ECO:0000256" key="1">
    <source>
        <dbReference type="ARBA" id="ARBA00004496"/>
    </source>
</evidence>
<dbReference type="GO" id="GO:0004641">
    <property type="term" value="F:phosphoribosylformylglycinamidine cyclo-ligase activity"/>
    <property type="evidence" value="ECO:0007669"/>
    <property type="project" value="UniProtKB-UniRule"/>
</dbReference>
<evidence type="ECO:0000256" key="15">
    <source>
        <dbReference type="HAMAP-Rule" id="MF_00741"/>
    </source>
</evidence>
<dbReference type="GO" id="GO:0004637">
    <property type="term" value="F:phosphoribosylamine-glycine ligase activity"/>
    <property type="evidence" value="ECO:0007669"/>
    <property type="project" value="TreeGrafter"/>
</dbReference>
<feature type="domain" description="PurM-like C-terminal" evidence="17">
    <location>
        <begin position="174"/>
        <end position="334"/>
    </location>
</feature>
<comment type="subcellular location">
    <subcellularLocation>
        <location evidence="1 15">Cytoplasm</location>
    </subcellularLocation>
</comment>
<evidence type="ECO:0000256" key="5">
    <source>
        <dbReference type="ARBA" id="ARBA00020367"/>
    </source>
</evidence>
<feature type="domain" description="PurM-like N-terminal" evidence="16">
    <location>
        <begin position="56"/>
        <end position="161"/>
    </location>
</feature>
<name>A0AAW6U3V4_9MOLU</name>
<dbReference type="EMBL" id="JASCXW010000006">
    <property type="protein sequence ID" value="MDI6452582.1"/>
    <property type="molecule type" value="Genomic_DNA"/>
</dbReference>
<accession>A0AAW6U3V4</accession>
<evidence type="ECO:0000256" key="13">
    <source>
        <dbReference type="ARBA" id="ARBA00033093"/>
    </source>
</evidence>
<keyword evidence="7 15" id="KW-0436">Ligase</keyword>
<comment type="pathway">
    <text evidence="2 15">Purine metabolism; IMP biosynthesis via de novo pathway; 5-amino-1-(5-phospho-D-ribosyl)imidazole from N(2)-formyl-N(1)-(5-phospho-D-ribosyl)glycinamide: step 2/2.</text>
</comment>
<dbReference type="Pfam" id="PF02769">
    <property type="entry name" value="AIRS_C"/>
    <property type="match status" value="1"/>
</dbReference>
<dbReference type="SUPFAM" id="SSF56042">
    <property type="entry name" value="PurM C-terminal domain-like"/>
    <property type="match status" value="1"/>
</dbReference>
<dbReference type="FunFam" id="3.90.650.10:FF:000011">
    <property type="entry name" value="Phosphoribosylformylglycinamidine cyclo-ligase"/>
    <property type="match status" value="1"/>
</dbReference>
<evidence type="ECO:0000256" key="4">
    <source>
        <dbReference type="ARBA" id="ARBA00013047"/>
    </source>
</evidence>
<organism evidence="18 19">
    <name type="scientific">Peloplasma aerotolerans</name>
    <dbReference type="NCBI Taxonomy" id="3044389"/>
    <lineage>
        <taxon>Bacteria</taxon>
        <taxon>Bacillati</taxon>
        <taxon>Mycoplasmatota</taxon>
        <taxon>Mollicutes</taxon>
        <taxon>Acholeplasmatales</taxon>
        <taxon>Acholeplasmataceae</taxon>
        <taxon>Peloplasma</taxon>
    </lineage>
</organism>
<evidence type="ECO:0000313" key="19">
    <source>
        <dbReference type="Proteomes" id="UP001431532"/>
    </source>
</evidence>
<evidence type="ECO:0000259" key="16">
    <source>
        <dbReference type="Pfam" id="PF00586"/>
    </source>
</evidence>
<dbReference type="GO" id="GO:0005829">
    <property type="term" value="C:cytosol"/>
    <property type="evidence" value="ECO:0007669"/>
    <property type="project" value="TreeGrafter"/>
</dbReference>
<protein>
    <recommendedName>
        <fullName evidence="5 15">Phosphoribosylformylglycinamidine cyclo-ligase</fullName>
        <ecNumber evidence="4 15">6.3.3.1</ecNumber>
    </recommendedName>
    <alternativeName>
        <fullName evidence="12 15">AIR synthase</fullName>
    </alternativeName>
    <alternativeName>
        <fullName evidence="13 15">AIRS</fullName>
    </alternativeName>
    <alternativeName>
        <fullName evidence="11 15">Phosphoribosyl-aminoimidazole synthetase</fullName>
    </alternativeName>
</protein>
<comment type="caution">
    <text evidence="18">The sequence shown here is derived from an EMBL/GenBank/DDBJ whole genome shotgun (WGS) entry which is preliminary data.</text>
</comment>
<dbReference type="Gene3D" id="3.30.1330.10">
    <property type="entry name" value="PurM-like, N-terminal domain"/>
    <property type="match status" value="1"/>
</dbReference>
<evidence type="ECO:0000313" key="18">
    <source>
        <dbReference type="EMBL" id="MDI6452582.1"/>
    </source>
</evidence>
<dbReference type="HAMAP" id="MF_00741">
    <property type="entry name" value="AIRS"/>
    <property type="match status" value="1"/>
</dbReference>
<evidence type="ECO:0000259" key="17">
    <source>
        <dbReference type="Pfam" id="PF02769"/>
    </source>
</evidence>
<dbReference type="InterPro" id="IPR004733">
    <property type="entry name" value="PurM_cligase"/>
</dbReference>
<gene>
    <name evidence="15 18" type="primary">purM</name>
    <name evidence="18" type="ORF">QJ521_03295</name>
</gene>
<evidence type="ECO:0000256" key="11">
    <source>
        <dbReference type="ARBA" id="ARBA00031908"/>
    </source>
</evidence>
<keyword evidence="10 15" id="KW-0067">ATP-binding</keyword>
<dbReference type="PANTHER" id="PTHR10520:SF12">
    <property type="entry name" value="TRIFUNCTIONAL PURINE BIOSYNTHETIC PROTEIN ADENOSINE-3"/>
    <property type="match status" value="1"/>
</dbReference>
<keyword evidence="19" id="KW-1185">Reference proteome</keyword>
<dbReference type="GO" id="GO:0046084">
    <property type="term" value="P:adenine biosynthetic process"/>
    <property type="evidence" value="ECO:0007669"/>
    <property type="project" value="TreeGrafter"/>
</dbReference>
<dbReference type="FunFam" id="3.30.1330.10:FF:000001">
    <property type="entry name" value="Phosphoribosylformylglycinamidine cyclo-ligase"/>
    <property type="match status" value="1"/>
</dbReference>
<comment type="catalytic activity">
    <reaction evidence="14 15">
        <text>2-formamido-N(1)-(5-O-phospho-beta-D-ribosyl)acetamidine + ATP = 5-amino-1-(5-phospho-beta-D-ribosyl)imidazole + ADP + phosphate + H(+)</text>
        <dbReference type="Rhea" id="RHEA:23032"/>
        <dbReference type="ChEBI" id="CHEBI:15378"/>
        <dbReference type="ChEBI" id="CHEBI:30616"/>
        <dbReference type="ChEBI" id="CHEBI:43474"/>
        <dbReference type="ChEBI" id="CHEBI:137981"/>
        <dbReference type="ChEBI" id="CHEBI:147287"/>
        <dbReference type="ChEBI" id="CHEBI:456216"/>
        <dbReference type="EC" id="6.3.3.1"/>
    </reaction>
</comment>
<dbReference type="CDD" id="cd02196">
    <property type="entry name" value="PurM"/>
    <property type="match status" value="1"/>
</dbReference>
<reference evidence="18" key="1">
    <citation type="submission" date="2023-05" db="EMBL/GenBank/DDBJ databases">
        <title>Mariniplasma microaerophilum sp. nov., a novel anaerobic mollicute isolated from terrestrial mud volcano, Taman Peninsula, Russia.</title>
        <authorList>
            <person name="Khomyakova M.A."/>
            <person name="Merkel A.Y."/>
            <person name="Slobodkin A.I."/>
        </authorList>
    </citation>
    <scope>NUCLEOTIDE SEQUENCE</scope>
    <source>
        <strain evidence="18">M4Ah</strain>
    </source>
</reference>
<evidence type="ECO:0000256" key="6">
    <source>
        <dbReference type="ARBA" id="ARBA00022490"/>
    </source>
</evidence>
<dbReference type="InterPro" id="IPR016188">
    <property type="entry name" value="PurM-like_N"/>
</dbReference>
<keyword evidence="9 15" id="KW-0658">Purine biosynthesis</keyword>
<dbReference type="AlphaFoldDB" id="A0AAW6U3V4"/>
<keyword evidence="6 15" id="KW-0963">Cytoplasm</keyword>
<evidence type="ECO:0000256" key="2">
    <source>
        <dbReference type="ARBA" id="ARBA00004686"/>
    </source>
</evidence>
<dbReference type="SUPFAM" id="SSF55326">
    <property type="entry name" value="PurM N-terminal domain-like"/>
    <property type="match status" value="1"/>
</dbReference>
<dbReference type="Pfam" id="PF00586">
    <property type="entry name" value="AIRS"/>
    <property type="match status" value="1"/>
</dbReference>
<evidence type="ECO:0000256" key="8">
    <source>
        <dbReference type="ARBA" id="ARBA00022741"/>
    </source>
</evidence>
<keyword evidence="8 15" id="KW-0547">Nucleotide-binding</keyword>
<evidence type="ECO:0000256" key="7">
    <source>
        <dbReference type="ARBA" id="ARBA00022598"/>
    </source>
</evidence>